<dbReference type="CDD" id="cd00156">
    <property type="entry name" value="REC"/>
    <property type="match status" value="1"/>
</dbReference>
<dbReference type="SUPFAM" id="SSF55874">
    <property type="entry name" value="ATPase domain of HSP90 chaperone/DNA topoisomerase II/histidine kinase"/>
    <property type="match status" value="1"/>
</dbReference>
<dbReference type="InterPro" id="IPR004358">
    <property type="entry name" value="Sig_transdc_His_kin-like_C"/>
</dbReference>
<dbReference type="PRINTS" id="PR00344">
    <property type="entry name" value="BCTRLSENSOR"/>
</dbReference>
<dbReference type="GO" id="GO:0000155">
    <property type="term" value="F:phosphorelay sensor kinase activity"/>
    <property type="evidence" value="ECO:0007669"/>
    <property type="project" value="InterPro"/>
</dbReference>
<dbReference type="InterPro" id="IPR005467">
    <property type="entry name" value="His_kinase_dom"/>
</dbReference>
<feature type="domain" description="Response regulatory" evidence="6">
    <location>
        <begin position="369"/>
        <end position="482"/>
    </location>
</feature>
<evidence type="ECO:0000313" key="7">
    <source>
        <dbReference type="EMBL" id="HHI97983.1"/>
    </source>
</evidence>
<dbReference type="Gene3D" id="1.10.287.130">
    <property type="match status" value="1"/>
</dbReference>
<dbReference type="InterPro" id="IPR036890">
    <property type="entry name" value="HATPase_C_sf"/>
</dbReference>
<accession>A0A7V5P191</accession>
<comment type="catalytic activity">
    <reaction evidence="1">
        <text>ATP + protein L-histidine = ADP + protein N-phospho-L-histidine.</text>
        <dbReference type="EC" id="2.7.13.3"/>
    </reaction>
</comment>
<protein>
    <recommendedName>
        <fullName evidence="2">histidine kinase</fullName>
        <ecNumber evidence="2">2.7.13.3</ecNumber>
    </recommendedName>
</protein>
<dbReference type="Gene3D" id="3.30.565.10">
    <property type="entry name" value="Histidine kinase-like ATPase, C-terminal domain"/>
    <property type="match status" value="1"/>
</dbReference>
<gene>
    <name evidence="7" type="ORF">ENJ96_09060</name>
</gene>
<evidence type="ECO:0000256" key="2">
    <source>
        <dbReference type="ARBA" id="ARBA00012438"/>
    </source>
</evidence>
<dbReference type="EMBL" id="DROK01000268">
    <property type="protein sequence ID" value="HHI97983.1"/>
    <property type="molecule type" value="Genomic_DNA"/>
</dbReference>
<dbReference type="SMART" id="SM00387">
    <property type="entry name" value="HATPase_c"/>
    <property type="match status" value="1"/>
</dbReference>
<dbReference type="Gene3D" id="3.40.50.2300">
    <property type="match status" value="1"/>
</dbReference>
<dbReference type="PROSITE" id="PS50110">
    <property type="entry name" value="RESPONSE_REGULATORY"/>
    <property type="match status" value="1"/>
</dbReference>
<evidence type="ECO:0000256" key="4">
    <source>
        <dbReference type="PROSITE-ProRule" id="PRU00169"/>
    </source>
</evidence>
<keyword evidence="3 4" id="KW-0597">Phosphoprotein</keyword>
<dbReference type="Pfam" id="PF02518">
    <property type="entry name" value="HATPase_c"/>
    <property type="match status" value="1"/>
</dbReference>
<dbReference type="InterPro" id="IPR036097">
    <property type="entry name" value="HisK_dim/P_sf"/>
</dbReference>
<dbReference type="PANTHER" id="PTHR43547:SF2">
    <property type="entry name" value="HYBRID SIGNAL TRANSDUCTION HISTIDINE KINASE C"/>
    <property type="match status" value="1"/>
</dbReference>
<dbReference type="SMART" id="SM00448">
    <property type="entry name" value="REC"/>
    <property type="match status" value="1"/>
</dbReference>
<evidence type="ECO:0000256" key="3">
    <source>
        <dbReference type="ARBA" id="ARBA00022553"/>
    </source>
</evidence>
<name>A0A7V5P191_9BACT</name>
<organism evidence="7">
    <name type="scientific">Thermodesulfatator atlanticus</name>
    <dbReference type="NCBI Taxonomy" id="501497"/>
    <lineage>
        <taxon>Bacteria</taxon>
        <taxon>Pseudomonadati</taxon>
        <taxon>Thermodesulfobacteriota</taxon>
        <taxon>Thermodesulfobacteria</taxon>
        <taxon>Thermodesulfobacteriales</taxon>
        <taxon>Thermodesulfatatoraceae</taxon>
        <taxon>Thermodesulfatator</taxon>
    </lineage>
</organism>
<dbReference type="InterPro" id="IPR003594">
    <property type="entry name" value="HATPase_dom"/>
</dbReference>
<evidence type="ECO:0000259" key="6">
    <source>
        <dbReference type="PROSITE" id="PS50110"/>
    </source>
</evidence>
<dbReference type="SUPFAM" id="SSF52172">
    <property type="entry name" value="CheY-like"/>
    <property type="match status" value="2"/>
</dbReference>
<feature type="domain" description="Histidine kinase" evidence="5">
    <location>
        <begin position="140"/>
        <end position="345"/>
    </location>
</feature>
<dbReference type="PROSITE" id="PS50109">
    <property type="entry name" value="HIS_KIN"/>
    <property type="match status" value="1"/>
</dbReference>
<dbReference type="Pfam" id="PF00072">
    <property type="entry name" value="Response_reg"/>
    <property type="match status" value="1"/>
</dbReference>
<comment type="caution">
    <text evidence="7">The sequence shown here is derived from an EMBL/GenBank/DDBJ whole genome shotgun (WGS) entry which is preliminary data.</text>
</comment>
<dbReference type="PANTHER" id="PTHR43547">
    <property type="entry name" value="TWO-COMPONENT HISTIDINE KINASE"/>
    <property type="match status" value="1"/>
</dbReference>
<dbReference type="InterPro" id="IPR011006">
    <property type="entry name" value="CheY-like_superfamily"/>
</dbReference>
<dbReference type="SUPFAM" id="SSF47384">
    <property type="entry name" value="Homodimeric domain of signal transducing histidine kinase"/>
    <property type="match status" value="1"/>
</dbReference>
<evidence type="ECO:0000259" key="5">
    <source>
        <dbReference type="PROSITE" id="PS50109"/>
    </source>
</evidence>
<sequence>MSPNGHTIVVLLSRQGDSFLVSRFLKEKGFQVLQELPKPGEQEVDAILLDVRLPKEKLKEALVFKRKALLFLPLIALVPERMSTKVFYKMGFDDCWHYPLYQEELFRRLRFFLNFREKMRQLKEKEENQRLEALGYLALGVAHDFNNLLSPILSYADLCLLKAREDEELASHLRYIKELALKSRGLIEQIFSFCNPARDTEDQIELIAEIRQLFPLLKAALPKDIRLDLELAEGPCWVKIHPSKLHRLLLNLITNAVKATGQSGQILLKVGREDGKVFIMVRDYGKGLDEEARQNLFKLFYSSRKTTGIGLNIVKDIVEEARGEISFESQEGVGTTFKILLPLAKKQTLTRAISSLTEKALKTHKTSGKILVVDDEITILELFKQFLEVLGFEVLTASSGQEALRLFAQHQEEVVLLVSDYFLTDTKGDELVRKIKEMAPGLPVIFCTGAQQQIKLPGLSRLRTLRKPFSLADLQDLISELLAPEKKVSSMA</sequence>
<dbReference type="Proteomes" id="UP000886101">
    <property type="component" value="Unassembled WGS sequence"/>
</dbReference>
<dbReference type="EC" id="2.7.13.3" evidence="2"/>
<reference evidence="7" key="1">
    <citation type="journal article" date="2020" name="mSystems">
        <title>Genome- and Community-Level Interaction Insights into Carbon Utilization and Element Cycling Functions of Hydrothermarchaeota in Hydrothermal Sediment.</title>
        <authorList>
            <person name="Zhou Z."/>
            <person name="Liu Y."/>
            <person name="Xu W."/>
            <person name="Pan J."/>
            <person name="Luo Z.H."/>
            <person name="Li M."/>
        </authorList>
    </citation>
    <scope>NUCLEOTIDE SEQUENCE [LARGE SCALE GENOMIC DNA]</scope>
    <source>
        <strain evidence="7">HyVt-533</strain>
    </source>
</reference>
<dbReference type="AlphaFoldDB" id="A0A7V5P191"/>
<dbReference type="InterPro" id="IPR001789">
    <property type="entry name" value="Sig_transdc_resp-reg_receiver"/>
</dbReference>
<evidence type="ECO:0000256" key="1">
    <source>
        <dbReference type="ARBA" id="ARBA00000085"/>
    </source>
</evidence>
<feature type="modified residue" description="4-aspartylphosphate" evidence="4">
    <location>
        <position position="420"/>
    </location>
</feature>
<proteinExistence type="predicted"/>